<dbReference type="GO" id="GO:0004526">
    <property type="term" value="F:ribonuclease P activity"/>
    <property type="evidence" value="ECO:0007669"/>
    <property type="project" value="UniProtKB-EC"/>
</dbReference>
<evidence type="ECO:0000256" key="6">
    <source>
        <dbReference type="ARBA" id="ARBA00022801"/>
    </source>
</evidence>
<feature type="compositionally biased region" description="Polar residues" evidence="10">
    <location>
        <begin position="158"/>
        <end position="167"/>
    </location>
</feature>
<name>A0A6A6VYP0_9PEZI</name>
<dbReference type="FunFam" id="3.30.70.3250:FF:000004">
    <property type="entry name" value="Ribonuclease P/MRP protein subunit POP5"/>
    <property type="match status" value="1"/>
</dbReference>
<dbReference type="EC" id="3.1.26.5" evidence="4"/>
<evidence type="ECO:0000256" key="10">
    <source>
        <dbReference type="SAM" id="MobiDB-lite"/>
    </source>
</evidence>
<gene>
    <name evidence="11" type="ORF">EJ05DRAFT_541035</name>
</gene>
<evidence type="ECO:0000313" key="12">
    <source>
        <dbReference type="Proteomes" id="UP000799437"/>
    </source>
</evidence>
<reference evidence="11" key="1">
    <citation type="journal article" date="2020" name="Stud. Mycol.">
        <title>101 Dothideomycetes genomes: a test case for predicting lifestyles and emergence of pathogens.</title>
        <authorList>
            <person name="Haridas S."/>
            <person name="Albert R."/>
            <person name="Binder M."/>
            <person name="Bloem J."/>
            <person name="Labutti K."/>
            <person name="Salamov A."/>
            <person name="Andreopoulos B."/>
            <person name="Baker S."/>
            <person name="Barry K."/>
            <person name="Bills G."/>
            <person name="Bluhm B."/>
            <person name="Cannon C."/>
            <person name="Castanera R."/>
            <person name="Culley D."/>
            <person name="Daum C."/>
            <person name="Ezra D."/>
            <person name="Gonzalez J."/>
            <person name="Henrissat B."/>
            <person name="Kuo A."/>
            <person name="Liang C."/>
            <person name="Lipzen A."/>
            <person name="Lutzoni F."/>
            <person name="Magnuson J."/>
            <person name="Mondo S."/>
            <person name="Nolan M."/>
            <person name="Ohm R."/>
            <person name="Pangilinan J."/>
            <person name="Park H.-J."/>
            <person name="Ramirez L."/>
            <person name="Alfaro M."/>
            <person name="Sun H."/>
            <person name="Tritt A."/>
            <person name="Yoshinaga Y."/>
            <person name="Zwiers L.-H."/>
            <person name="Turgeon B."/>
            <person name="Goodwin S."/>
            <person name="Spatafora J."/>
            <person name="Crous P."/>
            <person name="Grigoriev I."/>
        </authorList>
    </citation>
    <scope>NUCLEOTIDE SEQUENCE</scope>
    <source>
        <strain evidence="11">CBS 121739</strain>
    </source>
</reference>
<keyword evidence="5" id="KW-0819">tRNA processing</keyword>
<dbReference type="Proteomes" id="UP000799437">
    <property type="component" value="Unassembled WGS sequence"/>
</dbReference>
<evidence type="ECO:0000256" key="1">
    <source>
        <dbReference type="ARBA" id="ARBA00000928"/>
    </source>
</evidence>
<comment type="subcellular location">
    <subcellularLocation>
        <location evidence="2">Nucleus</location>
    </subcellularLocation>
</comment>
<dbReference type="Pfam" id="PF01900">
    <property type="entry name" value="RNase_P_Rpp14"/>
    <property type="match status" value="1"/>
</dbReference>
<evidence type="ECO:0000256" key="2">
    <source>
        <dbReference type="ARBA" id="ARBA00004123"/>
    </source>
</evidence>
<dbReference type="GO" id="GO:0001682">
    <property type="term" value="P:tRNA 5'-leader removal"/>
    <property type="evidence" value="ECO:0007669"/>
    <property type="project" value="InterPro"/>
</dbReference>
<evidence type="ECO:0000256" key="3">
    <source>
        <dbReference type="ARBA" id="ARBA00010800"/>
    </source>
</evidence>
<feature type="compositionally biased region" description="Acidic residues" evidence="10">
    <location>
        <begin position="171"/>
        <end position="187"/>
    </location>
</feature>
<dbReference type="EMBL" id="ML996580">
    <property type="protein sequence ID" value="KAF2754427.1"/>
    <property type="molecule type" value="Genomic_DNA"/>
</dbReference>
<feature type="region of interest" description="Disordered" evidence="10">
    <location>
        <begin position="158"/>
        <end position="194"/>
    </location>
</feature>
<dbReference type="InterPro" id="IPR002759">
    <property type="entry name" value="Pop5/Rpp14/Rnp2-like"/>
</dbReference>
<dbReference type="RefSeq" id="XP_033596878.1">
    <property type="nucleotide sequence ID" value="XM_033749639.1"/>
</dbReference>
<evidence type="ECO:0000256" key="7">
    <source>
        <dbReference type="ARBA" id="ARBA00023242"/>
    </source>
</evidence>
<dbReference type="GO" id="GO:0030681">
    <property type="term" value="C:multimeric ribonuclease P complex"/>
    <property type="evidence" value="ECO:0007669"/>
    <property type="project" value="TreeGrafter"/>
</dbReference>
<evidence type="ECO:0000256" key="5">
    <source>
        <dbReference type="ARBA" id="ARBA00022694"/>
    </source>
</evidence>
<dbReference type="SUPFAM" id="SSF160350">
    <property type="entry name" value="Rnp2-like"/>
    <property type="match status" value="1"/>
</dbReference>
<dbReference type="GO" id="GO:0005730">
    <property type="term" value="C:nucleolus"/>
    <property type="evidence" value="ECO:0007669"/>
    <property type="project" value="TreeGrafter"/>
</dbReference>
<keyword evidence="7" id="KW-0539">Nucleus</keyword>
<sequence>MVRIKNRYLLINFLYPTPSKASAKEPLPDVVYFQQPSSDALTPQFLIRLIRDGILEMYGEYGAGAVGSGLKVNYLSAATSTAIIRAPRNHYRLVWGALSFITKLPAPVSQQCVIRVVRVSGTIRKSEDEVIRRAKETIMKAQTAAKLIGRDAGAQLQQVVNQPTPRLQDSEGIEDDDTNEEDDEMEDVGEKIER</sequence>
<keyword evidence="6" id="KW-0378">Hydrolase</keyword>
<proteinExistence type="inferred from homology"/>
<evidence type="ECO:0000313" key="11">
    <source>
        <dbReference type="EMBL" id="KAF2754427.1"/>
    </source>
</evidence>
<keyword evidence="12" id="KW-1185">Reference proteome</keyword>
<comment type="catalytic activity">
    <reaction evidence="1">
        <text>Endonucleolytic cleavage of RNA, removing 5'-extranucleotides from tRNA precursor.</text>
        <dbReference type="EC" id="3.1.26.5"/>
    </reaction>
</comment>
<evidence type="ECO:0000256" key="4">
    <source>
        <dbReference type="ARBA" id="ARBA00012179"/>
    </source>
</evidence>
<dbReference type="GO" id="GO:0000172">
    <property type="term" value="C:ribonuclease MRP complex"/>
    <property type="evidence" value="ECO:0007669"/>
    <property type="project" value="TreeGrafter"/>
</dbReference>
<dbReference type="InterPro" id="IPR038085">
    <property type="entry name" value="Rnp2-like_sf"/>
</dbReference>
<comment type="function">
    <text evidence="9">Component of ribonuclease P, a protein complex that generates mature tRNA molecules by cleaving their 5'-ends. Also a component of RNase MRP, which cleaves pre-rRNA sequences.</text>
</comment>
<dbReference type="Gene3D" id="3.30.70.3250">
    <property type="entry name" value="Ribonuclease P, Pop5 subunit"/>
    <property type="match status" value="1"/>
</dbReference>
<dbReference type="PANTHER" id="PTHR15441">
    <property type="entry name" value="RIBONUCLEASE P PROTEIN SUBUNIT P14"/>
    <property type="match status" value="1"/>
</dbReference>
<dbReference type="GO" id="GO:0000460">
    <property type="term" value="P:maturation of 5.8S rRNA"/>
    <property type="evidence" value="ECO:0007669"/>
    <property type="project" value="UniProtKB-ARBA"/>
</dbReference>
<dbReference type="GO" id="GO:0033204">
    <property type="term" value="F:ribonuclease P RNA binding"/>
    <property type="evidence" value="ECO:0007669"/>
    <property type="project" value="TreeGrafter"/>
</dbReference>
<dbReference type="AlphaFoldDB" id="A0A6A6VYP0"/>
<evidence type="ECO:0000256" key="9">
    <source>
        <dbReference type="ARBA" id="ARBA00055200"/>
    </source>
</evidence>
<protein>
    <recommendedName>
        <fullName evidence="8">Ribonuclease P/MRP protein subunit POP5</fullName>
        <ecNumber evidence="4">3.1.26.5</ecNumber>
    </recommendedName>
</protein>
<dbReference type="OrthoDB" id="24745at2759"/>
<organism evidence="11 12">
    <name type="scientific">Pseudovirgaria hyperparasitica</name>
    <dbReference type="NCBI Taxonomy" id="470096"/>
    <lineage>
        <taxon>Eukaryota</taxon>
        <taxon>Fungi</taxon>
        <taxon>Dikarya</taxon>
        <taxon>Ascomycota</taxon>
        <taxon>Pezizomycotina</taxon>
        <taxon>Dothideomycetes</taxon>
        <taxon>Dothideomycetes incertae sedis</taxon>
        <taxon>Acrospermales</taxon>
        <taxon>Acrospermaceae</taxon>
        <taxon>Pseudovirgaria</taxon>
    </lineage>
</organism>
<evidence type="ECO:0000256" key="8">
    <source>
        <dbReference type="ARBA" id="ARBA00044198"/>
    </source>
</evidence>
<dbReference type="PANTHER" id="PTHR15441:SF2">
    <property type="entry name" value="RIBONUCLEASE P_MRP PROTEIN SUBUNIT POP5"/>
    <property type="match status" value="1"/>
</dbReference>
<comment type="similarity">
    <text evidence="3">Belongs to the eukaryotic/archaeal RNase P protein component 2 family.</text>
</comment>
<dbReference type="GeneID" id="54490693"/>
<accession>A0A6A6VYP0</accession>